<protein>
    <recommendedName>
        <fullName evidence="3">pectinesterase</fullName>
        <ecNumber evidence="3">3.1.1.11</ecNumber>
    </recommendedName>
</protein>
<keyword evidence="6" id="KW-0378">Hydrolase</keyword>
<keyword evidence="8" id="KW-0961">Cell wall biogenesis/degradation</keyword>
<evidence type="ECO:0000256" key="6">
    <source>
        <dbReference type="ARBA" id="ARBA00022801"/>
    </source>
</evidence>
<dbReference type="InterPro" id="IPR000070">
    <property type="entry name" value="Pectinesterase_cat"/>
</dbReference>
<keyword evidence="5" id="KW-0964">Secreted</keyword>
<dbReference type="InterPro" id="IPR012334">
    <property type="entry name" value="Pectin_lyas_fold"/>
</dbReference>
<comment type="pathway">
    <text evidence="2">Glycan metabolism; pectin degradation; 2-dehydro-3-deoxy-D-gluconate from pectin: step 1/5.</text>
</comment>
<evidence type="ECO:0000256" key="8">
    <source>
        <dbReference type="ARBA" id="ARBA00023316"/>
    </source>
</evidence>
<dbReference type="GO" id="GO:0045490">
    <property type="term" value="P:pectin catabolic process"/>
    <property type="evidence" value="ECO:0007669"/>
    <property type="project" value="UniProtKB-UniPathway"/>
</dbReference>
<sequence length="368" mass="39990">MAGGAIETQSHASKKKFAILGVSSILLIAMVAAVAVGVNDAGQVESEGDNQITKSQKNVKVLCGTTEYKQTCEKSLAKTGNKDMKELIKQAFNATAEELVKQKTIFTGSKSYGDGVQTYNTATFSVNSAHFTAFNVGFENSAGAAKHQAVALRVTADKALFYNCEMNGYQDTLYTQSKRQFYRDCTITGTIDFVFSDAVGVFQNCKLIVRKPMATQQCMVTAGGRTKVDSVSALVFQNCHFTGEPEVLTMQPKIAYLGRPWRNFSKVVIVDSLIDGLFVPEGYMPWMGNLFKETCTYLEYNNKGAGAATNLRVKWPGVKTISAGEAAKYYPGKFYEIANATARDDWITESGIPYAMGAQPAGPLPRAA</sequence>
<dbReference type="Pfam" id="PF01095">
    <property type="entry name" value="Pectinesterase"/>
    <property type="match status" value="1"/>
</dbReference>
<evidence type="ECO:0000313" key="11">
    <source>
        <dbReference type="EMBL" id="ACJ85756.1"/>
    </source>
</evidence>
<evidence type="ECO:0000256" key="2">
    <source>
        <dbReference type="ARBA" id="ARBA00005184"/>
    </source>
</evidence>
<evidence type="ECO:0000256" key="4">
    <source>
        <dbReference type="ARBA" id="ARBA00022512"/>
    </source>
</evidence>
<feature type="domain" description="Pectinesterase catalytic" evidence="10">
    <location>
        <begin position="101"/>
        <end position="334"/>
    </location>
</feature>
<evidence type="ECO:0000256" key="1">
    <source>
        <dbReference type="ARBA" id="ARBA00004191"/>
    </source>
</evidence>
<proteinExistence type="evidence at transcript level"/>
<dbReference type="PANTHER" id="PTHR31707">
    <property type="entry name" value="PECTINESTERASE"/>
    <property type="match status" value="1"/>
</dbReference>
<evidence type="ECO:0000256" key="5">
    <source>
        <dbReference type="ARBA" id="ARBA00022525"/>
    </source>
</evidence>
<dbReference type="Gene3D" id="2.160.20.10">
    <property type="entry name" value="Single-stranded right-handed beta-helix, Pectin lyase-like"/>
    <property type="match status" value="1"/>
</dbReference>
<evidence type="ECO:0000259" key="10">
    <source>
        <dbReference type="Pfam" id="PF01095"/>
    </source>
</evidence>
<comment type="subcellular location">
    <subcellularLocation>
        <location evidence="1">Secreted</location>
        <location evidence="1">Cell wall</location>
    </subcellularLocation>
</comment>
<keyword evidence="9" id="KW-1133">Transmembrane helix</keyword>
<keyword evidence="7" id="KW-0063">Aspartyl esterase</keyword>
<dbReference type="EMBL" id="BT053095">
    <property type="protein sequence ID" value="ACJ85756.1"/>
    <property type="molecule type" value="mRNA"/>
</dbReference>
<dbReference type="UniPathway" id="UPA00545">
    <property type="reaction ID" value="UER00823"/>
</dbReference>
<dbReference type="FunFam" id="2.160.20.10:FF:000029">
    <property type="entry name" value="Pectinesterase 4"/>
    <property type="match status" value="1"/>
</dbReference>
<dbReference type="GO" id="GO:0030599">
    <property type="term" value="F:pectinesterase activity"/>
    <property type="evidence" value="ECO:0007669"/>
    <property type="project" value="UniProtKB-EC"/>
</dbReference>
<name>B7FLX3_MEDTR</name>
<keyword evidence="4" id="KW-0134">Cell wall</keyword>
<organism evidence="11">
    <name type="scientific">Medicago truncatula</name>
    <name type="common">Barrel medic</name>
    <name type="synonym">Medicago tribuloides</name>
    <dbReference type="NCBI Taxonomy" id="3880"/>
    <lineage>
        <taxon>Eukaryota</taxon>
        <taxon>Viridiplantae</taxon>
        <taxon>Streptophyta</taxon>
        <taxon>Embryophyta</taxon>
        <taxon>Tracheophyta</taxon>
        <taxon>Spermatophyta</taxon>
        <taxon>Magnoliopsida</taxon>
        <taxon>eudicotyledons</taxon>
        <taxon>Gunneridae</taxon>
        <taxon>Pentapetalae</taxon>
        <taxon>rosids</taxon>
        <taxon>fabids</taxon>
        <taxon>Fabales</taxon>
        <taxon>Fabaceae</taxon>
        <taxon>Papilionoideae</taxon>
        <taxon>50 kb inversion clade</taxon>
        <taxon>NPAAA clade</taxon>
        <taxon>Hologalegina</taxon>
        <taxon>IRL clade</taxon>
        <taxon>Trifolieae</taxon>
        <taxon>Medicago</taxon>
    </lineage>
</organism>
<accession>B7FLX3</accession>
<keyword evidence="9" id="KW-0472">Membrane</keyword>
<evidence type="ECO:0000256" key="3">
    <source>
        <dbReference type="ARBA" id="ARBA00013229"/>
    </source>
</evidence>
<feature type="transmembrane region" description="Helical" evidence="9">
    <location>
        <begin position="17"/>
        <end position="38"/>
    </location>
</feature>
<dbReference type="AlphaFoldDB" id="B7FLX3"/>
<evidence type="ECO:0000256" key="7">
    <source>
        <dbReference type="ARBA" id="ARBA00023085"/>
    </source>
</evidence>
<dbReference type="EC" id="3.1.1.11" evidence="3"/>
<dbReference type="SUPFAM" id="SSF51126">
    <property type="entry name" value="Pectin lyase-like"/>
    <property type="match status" value="1"/>
</dbReference>
<dbReference type="GO" id="GO:0042545">
    <property type="term" value="P:cell wall modification"/>
    <property type="evidence" value="ECO:0007669"/>
    <property type="project" value="InterPro"/>
</dbReference>
<keyword evidence="9" id="KW-0812">Transmembrane</keyword>
<dbReference type="InterPro" id="IPR011050">
    <property type="entry name" value="Pectin_lyase_fold/virulence"/>
</dbReference>
<evidence type="ECO:0000256" key="9">
    <source>
        <dbReference type="SAM" id="Phobius"/>
    </source>
</evidence>
<reference evidence="11" key="1">
    <citation type="submission" date="2008-12" db="EMBL/GenBank/DDBJ databases">
        <title>Medicago truncatula full length cdna cloning project.</title>
        <authorList>
            <person name="Moskal W."/>
            <person name="Chan A."/>
            <person name="Cheung F."/>
            <person name="Xiao Y."/>
            <person name="Town C.D."/>
        </authorList>
    </citation>
    <scope>NUCLEOTIDE SEQUENCE</scope>
</reference>